<feature type="chain" id="PRO_5039193242" description="Transglutaminase-like domain-containing protein" evidence="1">
    <location>
        <begin position="24"/>
        <end position="396"/>
    </location>
</feature>
<reference evidence="3" key="1">
    <citation type="journal article" date="2021" name="PeerJ">
        <title>Extensive microbial diversity within the chicken gut microbiome revealed by metagenomics and culture.</title>
        <authorList>
            <person name="Gilroy R."/>
            <person name="Ravi A."/>
            <person name="Getino M."/>
            <person name="Pursley I."/>
            <person name="Horton D.L."/>
            <person name="Alikhan N.F."/>
            <person name="Baker D."/>
            <person name="Gharbi K."/>
            <person name="Hall N."/>
            <person name="Watson M."/>
            <person name="Adriaenssens E.M."/>
            <person name="Foster-Nyarko E."/>
            <person name="Jarju S."/>
            <person name="Secka A."/>
            <person name="Antonio M."/>
            <person name="Oren A."/>
            <person name="Chaudhuri R.R."/>
            <person name="La Ragione R."/>
            <person name="Hildebrand F."/>
            <person name="Pallen M.J."/>
        </authorList>
    </citation>
    <scope>NUCLEOTIDE SEQUENCE</scope>
    <source>
        <strain evidence="3">CHK188-5543</strain>
    </source>
</reference>
<dbReference type="PROSITE" id="PS51257">
    <property type="entry name" value="PROKAR_LIPOPROTEIN"/>
    <property type="match status" value="1"/>
</dbReference>
<keyword evidence="1" id="KW-0732">Signal</keyword>
<evidence type="ECO:0000259" key="2">
    <source>
        <dbReference type="SMART" id="SM00460"/>
    </source>
</evidence>
<gene>
    <name evidence="3" type="ORF">H9736_06025</name>
</gene>
<dbReference type="SUPFAM" id="SSF54001">
    <property type="entry name" value="Cysteine proteinases"/>
    <property type="match status" value="1"/>
</dbReference>
<evidence type="ECO:0000256" key="1">
    <source>
        <dbReference type="SAM" id="SignalP"/>
    </source>
</evidence>
<dbReference type="Pfam" id="PF01841">
    <property type="entry name" value="Transglut_core"/>
    <property type="match status" value="1"/>
</dbReference>
<evidence type="ECO:0000313" key="3">
    <source>
        <dbReference type="EMBL" id="HIX65791.1"/>
    </source>
</evidence>
<feature type="signal peptide" evidence="1">
    <location>
        <begin position="1"/>
        <end position="23"/>
    </location>
</feature>
<dbReference type="SMART" id="SM00460">
    <property type="entry name" value="TGc"/>
    <property type="match status" value="1"/>
</dbReference>
<reference evidence="3" key="2">
    <citation type="submission" date="2021-04" db="EMBL/GenBank/DDBJ databases">
        <authorList>
            <person name="Gilroy R."/>
        </authorList>
    </citation>
    <scope>NUCLEOTIDE SEQUENCE</scope>
    <source>
        <strain evidence="3">CHK188-5543</strain>
    </source>
</reference>
<dbReference type="AlphaFoldDB" id="A0A9D1WS19"/>
<dbReference type="InterPro" id="IPR002931">
    <property type="entry name" value="Transglutaminase-like"/>
</dbReference>
<organism evidence="3 4">
    <name type="scientific">Candidatus Anaerotruncus excrementipullorum</name>
    <dbReference type="NCBI Taxonomy" id="2838465"/>
    <lineage>
        <taxon>Bacteria</taxon>
        <taxon>Bacillati</taxon>
        <taxon>Bacillota</taxon>
        <taxon>Clostridia</taxon>
        <taxon>Eubacteriales</taxon>
        <taxon>Oscillospiraceae</taxon>
        <taxon>Anaerotruncus</taxon>
    </lineage>
</organism>
<dbReference type="Proteomes" id="UP000886800">
    <property type="component" value="Unassembled WGS sequence"/>
</dbReference>
<evidence type="ECO:0000313" key="4">
    <source>
        <dbReference type="Proteomes" id="UP000886800"/>
    </source>
</evidence>
<sequence length="396" mass="44206">MGNRLAAALACLLLLAGCLPTQAQPAASTPAAPKAPPADFYYARSRLDAREQAAYDQLSQALEAWQVGELALEAPLTGPQAAKVWEAVLRDRPEFYWAGAGEQLQAREQVARLSIALREDLELSAAQSRQEEIDRAADRLLEGIEGPPVEVACQVHDALLEWIVYQESLHQADAGTLYGGLVEGVGVCDAYSRSYQYLMQKMGVPCYTVVGQNRIRGASHSWNAVRLADGWYYVDTTWDDLPPQRGELFHDYLLLTLEEMEQEHLEAPPAYGGGPPVDSGRYNYYRYYGYSVDLAGEGDWLAGMAEAFTRQLQLRQDRLTQRPEPVLLEIKLFGDADQFSRCQEQFEEALFPLLEQIARQLKAQDLPISIETTGQVFYSCNPVTRVLTLRPRASLN</sequence>
<dbReference type="InterPro" id="IPR038765">
    <property type="entry name" value="Papain-like_cys_pep_sf"/>
</dbReference>
<dbReference type="Gene3D" id="3.10.620.30">
    <property type="match status" value="1"/>
</dbReference>
<comment type="caution">
    <text evidence="3">The sequence shown here is derived from an EMBL/GenBank/DDBJ whole genome shotgun (WGS) entry which is preliminary data.</text>
</comment>
<accession>A0A9D1WS19</accession>
<proteinExistence type="predicted"/>
<name>A0A9D1WS19_9FIRM</name>
<dbReference type="EMBL" id="DXES01000128">
    <property type="protein sequence ID" value="HIX65791.1"/>
    <property type="molecule type" value="Genomic_DNA"/>
</dbReference>
<protein>
    <recommendedName>
        <fullName evidence="2">Transglutaminase-like domain-containing protein</fullName>
    </recommendedName>
</protein>
<feature type="domain" description="Transglutaminase-like" evidence="2">
    <location>
        <begin position="180"/>
        <end position="238"/>
    </location>
</feature>